<dbReference type="PANTHER" id="PTHR28047:SF5">
    <property type="entry name" value="PROTEIN DCG1"/>
    <property type="match status" value="1"/>
</dbReference>
<proteinExistence type="inferred from homology"/>
<dbReference type="InterPro" id="IPR053714">
    <property type="entry name" value="Iso_Racemase_Enz_sf"/>
</dbReference>
<keyword evidence="3" id="KW-1185">Reference proteome</keyword>
<dbReference type="EMBL" id="MCBQ01022066">
    <property type="protein sequence ID" value="RKF53234.1"/>
    <property type="molecule type" value="Genomic_DNA"/>
</dbReference>
<dbReference type="InterPro" id="IPR015942">
    <property type="entry name" value="Asp/Glu/hydantoin_racemase"/>
</dbReference>
<dbReference type="Pfam" id="PF01177">
    <property type="entry name" value="Asp_Glu_race"/>
    <property type="match status" value="1"/>
</dbReference>
<dbReference type="InterPro" id="IPR052186">
    <property type="entry name" value="Hydantoin_racemase-like"/>
</dbReference>
<dbReference type="PANTHER" id="PTHR28047">
    <property type="entry name" value="PROTEIN DCG1"/>
    <property type="match status" value="1"/>
</dbReference>
<protein>
    <submittedName>
        <fullName evidence="2">Uncharacterized protein C1F7.10</fullName>
    </submittedName>
</protein>
<evidence type="ECO:0000256" key="1">
    <source>
        <dbReference type="ARBA" id="ARBA00038414"/>
    </source>
</evidence>
<dbReference type="STRING" id="62708.A0A420H720"/>
<evidence type="ECO:0000313" key="3">
    <source>
        <dbReference type="Proteomes" id="UP000283383"/>
    </source>
</evidence>
<dbReference type="AlphaFoldDB" id="A0A420H720"/>
<dbReference type="Proteomes" id="UP000283383">
    <property type="component" value="Unassembled WGS sequence"/>
</dbReference>
<sequence length="264" mass="28876">MTAKKILIINPNSSIKFTETLDENIQNTISRFPVAAQIETYTAPSGPPSIDNDDDALMSAKAVMSDLQFRLEQYDAFLVACYSVHPLVGMLKARVSPRIHVTGIFEASISTSLSLLFLEPTSKFGIITTGEYPDTILSEGVKKYCGSNDLSNKRFKGVETTGLTANYFSNSESEEIGKKVKKATMNLIRDRDVRVICLGGASATRLHKFVDDVLREELGNAADSVYVVDSVQAGIGQLETLLRAAHVQSLTNPDMLFGTKTTLR</sequence>
<evidence type="ECO:0000313" key="2">
    <source>
        <dbReference type="EMBL" id="RKF53234.1"/>
    </source>
</evidence>
<dbReference type="Gene3D" id="3.40.50.12500">
    <property type="match status" value="1"/>
</dbReference>
<reference evidence="2 3" key="1">
    <citation type="journal article" date="2018" name="BMC Genomics">
        <title>Comparative genome analyses reveal sequence features reflecting distinct modes of host-adaptation between dicot and monocot powdery mildew.</title>
        <authorList>
            <person name="Wu Y."/>
            <person name="Ma X."/>
            <person name="Pan Z."/>
            <person name="Kale S.D."/>
            <person name="Song Y."/>
            <person name="King H."/>
            <person name="Zhang Q."/>
            <person name="Presley C."/>
            <person name="Deng X."/>
            <person name="Wei C.I."/>
            <person name="Xiao S."/>
        </authorList>
    </citation>
    <scope>NUCLEOTIDE SEQUENCE [LARGE SCALE GENOMIC DNA]</scope>
    <source>
        <strain evidence="2">UMSG3</strain>
    </source>
</reference>
<name>A0A420H720_9PEZI</name>
<accession>A0A420H720</accession>
<comment type="similarity">
    <text evidence="1">Belongs to the HyuE racemase family.</text>
</comment>
<comment type="caution">
    <text evidence="2">The sequence shown here is derived from an EMBL/GenBank/DDBJ whole genome shotgun (WGS) entry which is preliminary data.</text>
</comment>
<dbReference type="GO" id="GO:0047661">
    <property type="term" value="F:amino-acid racemase activity"/>
    <property type="evidence" value="ECO:0007669"/>
    <property type="project" value="InterPro"/>
</dbReference>
<gene>
    <name evidence="2" type="ORF">GcM3_220002</name>
</gene>
<organism evidence="2 3">
    <name type="scientific">Golovinomyces cichoracearum</name>
    <dbReference type="NCBI Taxonomy" id="62708"/>
    <lineage>
        <taxon>Eukaryota</taxon>
        <taxon>Fungi</taxon>
        <taxon>Dikarya</taxon>
        <taxon>Ascomycota</taxon>
        <taxon>Pezizomycotina</taxon>
        <taxon>Leotiomycetes</taxon>
        <taxon>Erysiphales</taxon>
        <taxon>Erysiphaceae</taxon>
        <taxon>Golovinomyces</taxon>
    </lineage>
</organism>